<proteinExistence type="inferred from homology"/>
<feature type="region of interest" description="Disordered" evidence="8">
    <location>
        <begin position="129"/>
        <end position="161"/>
    </location>
</feature>
<dbReference type="Pfam" id="PF03652">
    <property type="entry name" value="RuvX"/>
    <property type="match status" value="1"/>
</dbReference>
<dbReference type="Pfam" id="PF02618">
    <property type="entry name" value="YceG"/>
    <property type="match status" value="1"/>
</dbReference>
<dbReference type="CDD" id="cd08010">
    <property type="entry name" value="MltG_like"/>
    <property type="match status" value="1"/>
</dbReference>
<keyword evidence="5 7" id="KW-0456">Lyase</keyword>
<sequence>MGAARIGVACSDPDAILATPVETVRRDRSGKHLRGWLRWPPSWRRSRWCEGPGMLSDRIGRSKIILAGCRRVSPTPVRLADERLTTVSAQRSLRQAGVRASEQRAVIDQAAAVAILQLVDVSRRRELDADGGHRHRAQPVSVRPNRHRRTRVSRAQRRHAQQIRRRRRVAGGFALSLLVVVVVVAVVVGAKLWQTMLGFGNDYTGPGKRDIVIQIRAGDSTTAVGETLLKHGVVATVRAFVDAAHGNTAISSIQPGFYRMRTEISAASAVARLTDPHNRVGKLVIPEGRQLDDTTDMKTNVVNPGIFALISRATCVDLDGTQRCVSVADLRAAASRSTPTMLSVPRWAVGPVMELGTDHRRIEGLIAPGTFNIDPSASAETILATLISAGAVEYMKSGLVDTAKSLGLSPYDILVVASLVQQEANTQDFPKVARVIYNRLHEHRTLEFDSTVNYPLDRREVATSDTDRAQRTPWNTYMAQGLPATAICSPGVDALRAAEHPVPGDWLYFVTIDSQGTTLFTRDYQQHLANIELAKHNGVLDSAR</sequence>
<comment type="subcellular location">
    <subcellularLocation>
        <location evidence="7">Cell membrane</location>
        <topology evidence="7">Single-pass membrane protein</topology>
    </subcellularLocation>
</comment>
<dbReference type="GO" id="GO:0006364">
    <property type="term" value="P:rRNA processing"/>
    <property type="evidence" value="ECO:0007669"/>
    <property type="project" value="InterPro"/>
</dbReference>
<reference evidence="9 10" key="1">
    <citation type="journal article" date="2013" name="Genome Announc.">
        <title>Whole-Genome Sequences of Four Clinical Isolates of Mycobacterium tuberculosis from Tamil Nadu, South India.</title>
        <authorList>
            <person name="Narayanan S."/>
            <person name="Deshpande U."/>
        </authorList>
    </citation>
    <scope>NUCLEOTIDE SEQUENCE [LARGE SCALE GENOMIC DNA]</scope>
    <source>
        <strain evidence="9 10">CAS/NITR204</strain>
    </source>
</reference>
<keyword evidence="6 7" id="KW-0961">Cell wall biogenesis/degradation</keyword>
<comment type="catalytic activity">
    <reaction evidence="7">
        <text>a peptidoglycan chain = a peptidoglycan chain with N-acetyl-1,6-anhydromuramyl-[peptide] at the reducing end + a peptidoglycan chain with N-acetylglucosamine at the non-reducing end.</text>
        <dbReference type="EC" id="4.2.2.29"/>
    </reaction>
</comment>
<dbReference type="Gene3D" id="3.30.420.140">
    <property type="entry name" value="YqgF/RNase H-like domain"/>
    <property type="match status" value="1"/>
</dbReference>
<evidence type="ECO:0000256" key="2">
    <source>
        <dbReference type="ARBA" id="ARBA00022692"/>
    </source>
</evidence>
<dbReference type="EMBL" id="CP005386">
    <property type="protein sequence ID" value="AGL28010.1"/>
    <property type="molecule type" value="Genomic_DNA"/>
</dbReference>
<feature type="site" description="Important for catalytic activity" evidence="7">
    <location>
        <position position="423"/>
    </location>
</feature>
<organism evidence="9 10">
    <name type="scientific">Mycobacterium tuberculosis CAS/NITR204</name>
    <dbReference type="NCBI Taxonomy" id="1310114"/>
    <lineage>
        <taxon>Bacteria</taxon>
        <taxon>Bacillati</taxon>
        <taxon>Actinomycetota</taxon>
        <taxon>Actinomycetes</taxon>
        <taxon>Mycobacteriales</taxon>
        <taxon>Mycobacteriaceae</taxon>
        <taxon>Mycobacterium</taxon>
        <taxon>Mycobacterium tuberculosis complex</taxon>
    </lineage>
</organism>
<evidence type="ECO:0000256" key="6">
    <source>
        <dbReference type="ARBA" id="ARBA00023316"/>
    </source>
</evidence>
<evidence type="ECO:0000256" key="7">
    <source>
        <dbReference type="HAMAP-Rule" id="MF_02065"/>
    </source>
</evidence>
<dbReference type="GO" id="GO:0071555">
    <property type="term" value="P:cell wall organization"/>
    <property type="evidence" value="ECO:0007669"/>
    <property type="project" value="UniProtKB-KW"/>
</dbReference>
<dbReference type="Proteomes" id="UP000013548">
    <property type="component" value="Chromosome"/>
</dbReference>
<keyword evidence="3 7" id="KW-1133">Transmembrane helix</keyword>
<dbReference type="InterPro" id="IPR037027">
    <property type="entry name" value="YqgF/RNaseH-like_dom_sf"/>
</dbReference>
<keyword evidence="2 7" id="KW-0812">Transmembrane</keyword>
<keyword evidence="1 7" id="KW-1003">Cell membrane</keyword>
<name>R4MB00_MYCTX</name>
<dbReference type="AlphaFoldDB" id="R4MB00"/>
<dbReference type="InterPro" id="IPR005227">
    <property type="entry name" value="YqgF"/>
</dbReference>
<dbReference type="Gene3D" id="3.30.1490.480">
    <property type="entry name" value="Endolytic murein transglycosylase"/>
    <property type="match status" value="1"/>
</dbReference>
<evidence type="ECO:0000256" key="5">
    <source>
        <dbReference type="ARBA" id="ARBA00023239"/>
    </source>
</evidence>
<dbReference type="PANTHER" id="PTHR30518:SF2">
    <property type="entry name" value="ENDOLYTIC MUREIN TRANSGLYCOSYLASE"/>
    <property type="match status" value="1"/>
</dbReference>
<evidence type="ECO:0000256" key="4">
    <source>
        <dbReference type="ARBA" id="ARBA00023136"/>
    </source>
</evidence>
<evidence type="ECO:0000256" key="1">
    <source>
        <dbReference type="ARBA" id="ARBA00022475"/>
    </source>
</evidence>
<evidence type="ECO:0000313" key="10">
    <source>
        <dbReference type="Proteomes" id="UP000013548"/>
    </source>
</evidence>
<feature type="compositionally biased region" description="Basic residues" evidence="8">
    <location>
        <begin position="144"/>
        <end position="161"/>
    </location>
</feature>
<dbReference type="HAMAP" id="MF_02065">
    <property type="entry name" value="MltG"/>
    <property type="match status" value="1"/>
</dbReference>
<evidence type="ECO:0000313" key="9">
    <source>
        <dbReference type="EMBL" id="AGL28010.1"/>
    </source>
</evidence>
<dbReference type="SUPFAM" id="SSF53098">
    <property type="entry name" value="Ribonuclease H-like"/>
    <property type="match status" value="1"/>
</dbReference>
<dbReference type="HOGENOM" id="CLU_025574_4_1_11"/>
<dbReference type="EC" id="4.2.2.29" evidence="7"/>
<feature type="transmembrane region" description="Helical" evidence="7">
    <location>
        <begin position="169"/>
        <end position="193"/>
    </location>
</feature>
<dbReference type="PATRIC" id="fig|1310114.3.peg.3761"/>
<dbReference type="GO" id="GO:0008932">
    <property type="term" value="F:lytic endotransglycosylase activity"/>
    <property type="evidence" value="ECO:0007669"/>
    <property type="project" value="UniProtKB-UniRule"/>
</dbReference>
<dbReference type="InterPro" id="IPR003770">
    <property type="entry name" value="MLTG-like"/>
</dbReference>
<comment type="similarity">
    <text evidence="7">Belongs to the transglycosylase MltG family.</text>
</comment>
<keyword evidence="4 7" id="KW-0472">Membrane</keyword>
<dbReference type="KEGG" id="mtuc:J113_17820"/>
<evidence type="ECO:0000256" key="8">
    <source>
        <dbReference type="SAM" id="MobiDB-lite"/>
    </source>
</evidence>
<dbReference type="PANTHER" id="PTHR30518">
    <property type="entry name" value="ENDOLYTIC MUREIN TRANSGLYCOSYLASE"/>
    <property type="match status" value="1"/>
</dbReference>
<dbReference type="InterPro" id="IPR012337">
    <property type="entry name" value="RNaseH-like_sf"/>
</dbReference>
<dbReference type="GO" id="GO:0005886">
    <property type="term" value="C:plasma membrane"/>
    <property type="evidence" value="ECO:0007669"/>
    <property type="project" value="UniProtKB-SubCell"/>
</dbReference>
<comment type="function">
    <text evidence="7">Functions as a peptidoglycan terminase that cleaves nascent peptidoglycan strands endolytically to terminate their elongation.</text>
</comment>
<protein>
    <recommendedName>
        <fullName evidence="7">Endolytic murein transglycosylase</fullName>
        <ecNumber evidence="7">4.2.2.29</ecNumber>
    </recommendedName>
    <alternativeName>
        <fullName evidence="7">Peptidoglycan lytic transglycosylase</fullName>
    </alternativeName>
    <alternativeName>
        <fullName evidence="7">Peptidoglycan polymerization terminase</fullName>
    </alternativeName>
</protein>
<accession>R4MB00</accession>
<dbReference type="CDD" id="cd16964">
    <property type="entry name" value="YqgF"/>
    <property type="match status" value="1"/>
</dbReference>
<gene>
    <name evidence="7" type="primary">mltG</name>
    <name evidence="9" type="ORF">J113_17820</name>
</gene>
<dbReference type="GO" id="GO:0009252">
    <property type="term" value="P:peptidoglycan biosynthetic process"/>
    <property type="evidence" value="ECO:0007669"/>
    <property type="project" value="UniProtKB-UniRule"/>
</dbReference>
<evidence type="ECO:0000256" key="3">
    <source>
        <dbReference type="ARBA" id="ARBA00022989"/>
    </source>
</evidence>